<protein>
    <recommendedName>
        <fullName evidence="3">YfcL protein</fullName>
    </recommendedName>
</protein>
<evidence type="ECO:0000313" key="1">
    <source>
        <dbReference type="EMBL" id="GLS82606.1"/>
    </source>
</evidence>
<comment type="caution">
    <text evidence="1">The sequence shown here is derived from an EMBL/GenBank/DDBJ whole genome shotgun (WGS) entry which is preliminary data.</text>
</comment>
<dbReference type="RefSeq" id="WP_233132623.1">
    <property type="nucleotide sequence ID" value="NZ_BSPO01000002.1"/>
</dbReference>
<dbReference type="Proteomes" id="UP001157439">
    <property type="component" value="Unassembled WGS sequence"/>
</dbReference>
<proteinExistence type="predicted"/>
<keyword evidence="2" id="KW-1185">Reference proteome</keyword>
<reference evidence="1 2" key="1">
    <citation type="journal article" date="2014" name="Int. J. Syst. Evol. Microbiol.">
        <title>Complete genome sequence of Corynebacterium casei LMG S-19264T (=DSM 44701T), isolated from a smear-ripened cheese.</title>
        <authorList>
            <consortium name="US DOE Joint Genome Institute (JGI-PGF)"/>
            <person name="Walter F."/>
            <person name="Albersmeier A."/>
            <person name="Kalinowski J."/>
            <person name="Ruckert C."/>
        </authorList>
    </citation>
    <scope>NUCLEOTIDE SEQUENCE [LARGE SCALE GENOMIC DNA]</scope>
    <source>
        <strain evidence="1 2">NBRC 112785</strain>
    </source>
</reference>
<accession>A0AA37TQ81</accession>
<sequence length="90" mass="10282">MMIEKYESKIQHWLESQVESASDDQLFAAGYLQGHVAVVLSELESQTDQSLTQLDSLMNQALRNAAQELQQHDQTLVNRAWQSLLQTLHD</sequence>
<dbReference type="Pfam" id="PF08891">
    <property type="entry name" value="YfcL"/>
    <property type="match status" value="1"/>
</dbReference>
<dbReference type="AlphaFoldDB" id="A0AA37TQ81"/>
<organism evidence="1 2">
    <name type="scientific">Paraferrimonas haliotis</name>
    <dbReference type="NCBI Taxonomy" id="2013866"/>
    <lineage>
        <taxon>Bacteria</taxon>
        <taxon>Pseudomonadati</taxon>
        <taxon>Pseudomonadota</taxon>
        <taxon>Gammaproteobacteria</taxon>
        <taxon>Alteromonadales</taxon>
        <taxon>Ferrimonadaceae</taxon>
        <taxon>Paraferrimonas</taxon>
    </lineage>
</organism>
<dbReference type="EMBL" id="BSPO01000002">
    <property type="protein sequence ID" value="GLS82606.1"/>
    <property type="molecule type" value="Genomic_DNA"/>
</dbReference>
<evidence type="ECO:0000313" key="2">
    <source>
        <dbReference type="Proteomes" id="UP001157439"/>
    </source>
</evidence>
<evidence type="ECO:0008006" key="3">
    <source>
        <dbReference type="Google" id="ProtNLM"/>
    </source>
</evidence>
<gene>
    <name evidence="1" type="primary">yfcL</name>
    <name evidence="1" type="ORF">GCM10007894_05830</name>
</gene>
<dbReference type="InterPro" id="IPR014987">
    <property type="entry name" value="UPF_YfcL"/>
</dbReference>
<name>A0AA37TQ81_9GAMM</name>